<dbReference type="RefSeq" id="WP_186995906.1">
    <property type="nucleotide sequence ID" value="NZ_JACOQK010000001.1"/>
</dbReference>
<protein>
    <submittedName>
        <fullName evidence="2">AraC family transcriptional regulator</fullName>
    </submittedName>
</protein>
<dbReference type="Proteomes" id="UP000649151">
    <property type="component" value="Unassembled WGS sequence"/>
</dbReference>
<organism evidence="2 3">
    <name type="scientific">Clostridium facile</name>
    <dbReference type="NCBI Taxonomy" id="2763035"/>
    <lineage>
        <taxon>Bacteria</taxon>
        <taxon>Bacillati</taxon>
        <taxon>Bacillota</taxon>
        <taxon>Clostridia</taxon>
        <taxon>Eubacteriales</taxon>
        <taxon>Clostridiaceae</taxon>
        <taxon>Clostridium</taxon>
    </lineage>
</organism>
<dbReference type="Gene3D" id="1.10.10.60">
    <property type="entry name" value="Homeodomain-like"/>
    <property type="match status" value="1"/>
</dbReference>
<reference evidence="2 3" key="1">
    <citation type="submission" date="2020-08" db="EMBL/GenBank/DDBJ databases">
        <title>Genome public.</title>
        <authorList>
            <person name="Liu C."/>
            <person name="Sun Q."/>
        </authorList>
    </citation>
    <scope>NUCLEOTIDE SEQUENCE [LARGE SCALE GENOMIC DNA]</scope>
    <source>
        <strain evidence="2 3">NSJ-27</strain>
    </source>
</reference>
<proteinExistence type="predicted"/>
<evidence type="ECO:0000256" key="1">
    <source>
        <dbReference type="ARBA" id="ARBA00023125"/>
    </source>
</evidence>
<dbReference type="EMBL" id="JACOQK010000001">
    <property type="protein sequence ID" value="MBC5786644.1"/>
    <property type="molecule type" value="Genomic_DNA"/>
</dbReference>
<sequence length="301" mass="36001">MIQDINDYLQAAQKQIQEYQKIMADRGIDNRKRAEEQNKKYGYSTIPDEEWFVFGSPIFIMMHGCPWEEKKYHKENEYPHNHDFFEMSYVYRGAFHNTIEGYTIKQPENTLVLLSPQAKHCCDTVNHQDIVFNFLIKRELIENIFLQMFSESEPVCRFFLDSLYNVRQQKPYLFFECDNVLISLIHSMIEEYFGQQEFYQSIIKSKLTELFSRLSRMHKQQNRELGETDSYHLMVQIETYLEQNYSTATLSSMAEFFHYTPSYLSKLIQQQFQKNFLPCYRKSAYNTPAGILAILHCQLTR</sequence>
<evidence type="ECO:0000313" key="2">
    <source>
        <dbReference type="EMBL" id="MBC5786644.1"/>
    </source>
</evidence>
<keyword evidence="1" id="KW-0238">DNA-binding</keyword>
<dbReference type="SUPFAM" id="SSF51215">
    <property type="entry name" value="Regulatory protein AraC"/>
    <property type="match status" value="1"/>
</dbReference>
<evidence type="ECO:0000313" key="3">
    <source>
        <dbReference type="Proteomes" id="UP000649151"/>
    </source>
</evidence>
<name>A0ABR7INJ6_9CLOT</name>
<dbReference type="InterPro" id="IPR037923">
    <property type="entry name" value="HTH-like"/>
</dbReference>
<gene>
    <name evidence="2" type="ORF">H8Z77_01200</name>
</gene>
<accession>A0ABR7INJ6</accession>
<keyword evidence="3" id="KW-1185">Reference proteome</keyword>
<comment type="caution">
    <text evidence="2">The sequence shown here is derived from an EMBL/GenBank/DDBJ whole genome shotgun (WGS) entry which is preliminary data.</text>
</comment>